<dbReference type="InterPro" id="IPR045584">
    <property type="entry name" value="Pilin-like"/>
</dbReference>
<dbReference type="EMBL" id="UINC01147751">
    <property type="protein sequence ID" value="SVD39259.1"/>
    <property type="molecule type" value="Genomic_DNA"/>
</dbReference>
<dbReference type="AlphaFoldDB" id="A0A382UYE6"/>
<dbReference type="SUPFAM" id="SSF54523">
    <property type="entry name" value="Pili subunits"/>
    <property type="match status" value="1"/>
</dbReference>
<evidence type="ECO:0000313" key="1">
    <source>
        <dbReference type="EMBL" id="SVD39259.1"/>
    </source>
</evidence>
<name>A0A382UYE6_9ZZZZ</name>
<feature type="non-terminal residue" evidence="1">
    <location>
        <position position="135"/>
    </location>
</feature>
<accession>A0A382UYE6</accession>
<evidence type="ECO:0008006" key="2">
    <source>
        <dbReference type="Google" id="ProtNLM"/>
    </source>
</evidence>
<reference evidence="1" key="1">
    <citation type="submission" date="2018-05" db="EMBL/GenBank/DDBJ databases">
        <authorList>
            <person name="Lanie J.A."/>
            <person name="Ng W.-L."/>
            <person name="Kazmierczak K.M."/>
            <person name="Andrzejewski T.M."/>
            <person name="Davidsen T.M."/>
            <person name="Wayne K.J."/>
            <person name="Tettelin H."/>
            <person name="Glass J.I."/>
            <person name="Rusch D."/>
            <person name="Podicherti R."/>
            <person name="Tsui H.-C.T."/>
            <person name="Winkler M.E."/>
        </authorList>
    </citation>
    <scope>NUCLEOTIDE SEQUENCE</scope>
</reference>
<sequence length="135" mass="14915">MTIIVLISTVAAPSFKGFSASSRLKSDVHAIRDLMGFARDTAITEHVPYFVMFDLDQNQYWLADSDTFDVDGEIGILPTSEAVAANTIEEQANTVSRTSMILMRPREMTQGITIAEINVQHGTQSIQKDTGIDYI</sequence>
<organism evidence="1">
    <name type="scientific">marine metagenome</name>
    <dbReference type="NCBI Taxonomy" id="408172"/>
    <lineage>
        <taxon>unclassified sequences</taxon>
        <taxon>metagenomes</taxon>
        <taxon>ecological metagenomes</taxon>
    </lineage>
</organism>
<gene>
    <name evidence="1" type="ORF">METZ01_LOCUS392113</name>
</gene>
<protein>
    <recommendedName>
        <fullName evidence="2">General secretion pathway GspH domain-containing protein</fullName>
    </recommendedName>
</protein>
<proteinExistence type="predicted"/>